<dbReference type="GO" id="GO:0005886">
    <property type="term" value="C:plasma membrane"/>
    <property type="evidence" value="ECO:0007669"/>
    <property type="project" value="UniProtKB-SubCell"/>
</dbReference>
<name>A0A5A7N439_9PROT</name>
<dbReference type="HAMAP" id="MF_00386">
    <property type="entry name" value="UPF0161_YidD"/>
    <property type="match status" value="1"/>
</dbReference>
<comment type="caution">
    <text evidence="3">The sequence shown here is derived from an EMBL/GenBank/DDBJ whole genome shotgun (WGS) entry which is preliminary data.</text>
</comment>
<gene>
    <name evidence="3" type="ORF">JCM17846_04490</name>
</gene>
<accession>A0A5A7N439</accession>
<feature type="compositionally biased region" description="Basic and acidic residues" evidence="2">
    <location>
        <begin position="77"/>
        <end position="88"/>
    </location>
</feature>
<dbReference type="NCBIfam" id="TIGR00278">
    <property type="entry name" value="membrane protein insertion efficiency factor YidD"/>
    <property type="match status" value="1"/>
</dbReference>
<keyword evidence="1" id="KW-0472">Membrane</keyword>
<dbReference type="Pfam" id="PF01809">
    <property type="entry name" value="YidD"/>
    <property type="match status" value="1"/>
</dbReference>
<comment type="similarity">
    <text evidence="1">Belongs to the UPF0161 family.</text>
</comment>
<protein>
    <recommendedName>
        <fullName evidence="1">Putative membrane protein insertion efficiency factor</fullName>
    </recommendedName>
</protein>
<evidence type="ECO:0000313" key="4">
    <source>
        <dbReference type="Proteomes" id="UP000324996"/>
    </source>
</evidence>
<organism evidence="3 4">
    <name type="scientific">Iodidimonas nitroreducens</name>
    <dbReference type="NCBI Taxonomy" id="1236968"/>
    <lineage>
        <taxon>Bacteria</taxon>
        <taxon>Pseudomonadati</taxon>
        <taxon>Pseudomonadota</taxon>
        <taxon>Alphaproteobacteria</taxon>
        <taxon>Iodidimonadales</taxon>
        <taxon>Iodidimonadaceae</taxon>
        <taxon>Iodidimonas</taxon>
    </lineage>
</organism>
<keyword evidence="1" id="KW-1003">Cell membrane</keyword>
<comment type="function">
    <text evidence="1">Could be involved in insertion of integral membrane proteins into the membrane.</text>
</comment>
<dbReference type="EMBL" id="BKCN01000001">
    <property type="protein sequence ID" value="GER02767.1"/>
    <property type="molecule type" value="Genomic_DNA"/>
</dbReference>
<comment type="subcellular location">
    <subcellularLocation>
        <location evidence="1">Cell membrane</location>
        <topology evidence="1">Peripheral membrane protein</topology>
        <orientation evidence="1">Cytoplasmic side</orientation>
    </subcellularLocation>
</comment>
<keyword evidence="4" id="KW-1185">Reference proteome</keyword>
<reference evidence="3 4" key="1">
    <citation type="submission" date="2019-09" db="EMBL/GenBank/DDBJ databases">
        <title>NBRP : Genome information of microbial organism related human and environment.</title>
        <authorList>
            <person name="Hattori M."/>
            <person name="Oshima K."/>
            <person name="Inaba H."/>
            <person name="Suda W."/>
            <person name="Sakamoto M."/>
            <person name="Iino T."/>
            <person name="Kitahara M."/>
            <person name="Oshida Y."/>
            <person name="Iida T."/>
            <person name="Kudo T."/>
            <person name="Itoh T."/>
            <person name="Ohkuma M."/>
        </authorList>
    </citation>
    <scope>NUCLEOTIDE SEQUENCE [LARGE SCALE GENOMIC DNA]</scope>
    <source>
        <strain evidence="3 4">Q-1</strain>
    </source>
</reference>
<feature type="region of interest" description="Disordered" evidence="2">
    <location>
        <begin position="77"/>
        <end position="108"/>
    </location>
</feature>
<dbReference type="PANTHER" id="PTHR33383:SF1">
    <property type="entry name" value="MEMBRANE PROTEIN INSERTION EFFICIENCY FACTOR-RELATED"/>
    <property type="match status" value="1"/>
</dbReference>
<dbReference type="RefSeq" id="WP_042083413.1">
    <property type="nucleotide sequence ID" value="NZ_BKCN01000001.1"/>
</dbReference>
<sequence>MSLLSHFLIFLVRAYQLVLSPFLGPSCRYQPTCSSYARDAIHRYGGLKGGWMAIRRISRCHPLGGYGYDPVPDVPCGHDHQKGAHQPDDANLPVACPEKTGPQAVKRQ</sequence>
<evidence type="ECO:0000256" key="1">
    <source>
        <dbReference type="HAMAP-Rule" id="MF_00386"/>
    </source>
</evidence>
<evidence type="ECO:0000256" key="2">
    <source>
        <dbReference type="SAM" id="MobiDB-lite"/>
    </source>
</evidence>
<dbReference type="InterPro" id="IPR002696">
    <property type="entry name" value="Membr_insert_effic_factor_YidD"/>
</dbReference>
<dbReference type="Proteomes" id="UP000324996">
    <property type="component" value="Unassembled WGS sequence"/>
</dbReference>
<proteinExistence type="inferred from homology"/>
<dbReference type="AlphaFoldDB" id="A0A5A7N439"/>
<dbReference type="PANTHER" id="PTHR33383">
    <property type="entry name" value="MEMBRANE PROTEIN INSERTION EFFICIENCY FACTOR-RELATED"/>
    <property type="match status" value="1"/>
</dbReference>
<dbReference type="SMART" id="SM01234">
    <property type="entry name" value="Haemolytic"/>
    <property type="match status" value="1"/>
</dbReference>
<evidence type="ECO:0000313" key="3">
    <source>
        <dbReference type="EMBL" id="GER02767.1"/>
    </source>
</evidence>